<dbReference type="SUPFAM" id="SSF56801">
    <property type="entry name" value="Acetyl-CoA synthetase-like"/>
    <property type="match status" value="1"/>
</dbReference>
<evidence type="ECO:0000313" key="5">
    <source>
        <dbReference type="EMBL" id="RJE24066.1"/>
    </source>
</evidence>
<dbReference type="InterPro" id="IPR020845">
    <property type="entry name" value="AMP-binding_CS"/>
</dbReference>
<evidence type="ECO:0000256" key="1">
    <source>
        <dbReference type="ARBA" id="ARBA00022450"/>
    </source>
</evidence>
<dbReference type="InterPro" id="IPR042099">
    <property type="entry name" value="ANL_N_sf"/>
</dbReference>
<dbReference type="InterPro" id="IPR000873">
    <property type="entry name" value="AMP-dep_synth/lig_dom"/>
</dbReference>
<dbReference type="OrthoDB" id="416786at2759"/>
<dbReference type="GO" id="GO:0044550">
    <property type="term" value="P:secondary metabolite biosynthetic process"/>
    <property type="evidence" value="ECO:0007669"/>
    <property type="project" value="TreeGrafter"/>
</dbReference>
<keyword evidence="1" id="KW-0596">Phosphopantetheine</keyword>
<sequence>MAPSVIQLEDCQSITPLATNLIAKKPVKTTSYQAPKHDTVELTVSKEYGDLLSQMRANYQEDLDIVTILNVCWIVTVRCFTPSTVIYLESHPWTSICHISNTFIPGSCCVSALELQPEDPLKELVRNVRLIRTGIDVSSALVDNVAPDTGKQFLTSAIRFVGGCHALPESILNFKTSDTKVLLDIATKHGKIHAKLTFALTDMSKEFATSLLHTFDHVLSSIVSSPSQPIEQTSLCSEHDLQLIKGFTEKISETNNTLLHDMCMEHARLTPDAEAICSWDGNMTYRELDEATSKLAKYLVDMGVGPETFVLSCFEKSKWPIISRLAILKAGAAYISVDATDPPIYLNSVIERVNAQIMLVSPKYESKYTSMVPNLITLTHEMLSNLPLPEGPVCTNIKPTDACLILFTSGSTGQPKGIIQEHRTYATAIRDYVKVMGMGPHSRVFQFDDYAFDISNNDYLTALTAGGCCCVPTPEKTIPALITNVATLKANTTFITPTTAIRLEPRDVPTLELVCMGGEPMSNDLILKWSGHVKLVNQYGMGEAATFCAYNDAPKVGENAVVGRPGSGAIWISNPASPELPMPVGAVGEILIEGPHLSRGYLDDICLRPDVGFLKSTPKWISDLHPSRAGTRIYRSGDLGRYRHDGTVEHMGRKDTLLKINGTRVESTEVEYVLRKSLTTGDFALVDLLGNIDGVDDPELTSFIYLADNPMNLVPEAPDDDMSFLPITERHSVNSRVAAMKANIKATLPEHMFPSLFLLVDKIPRTRSNKTDRRKLHHIAQKYYLKTKVNGSRTNGVY</sequence>
<evidence type="ECO:0000256" key="2">
    <source>
        <dbReference type="ARBA" id="ARBA00022553"/>
    </source>
</evidence>
<dbReference type="Proteomes" id="UP000266188">
    <property type="component" value="Unassembled WGS sequence"/>
</dbReference>
<evidence type="ECO:0000313" key="6">
    <source>
        <dbReference type="Proteomes" id="UP000266188"/>
    </source>
</evidence>
<dbReference type="PROSITE" id="PS00455">
    <property type="entry name" value="AMP_BINDING"/>
    <property type="match status" value="1"/>
</dbReference>
<dbReference type="GO" id="GO:0043041">
    <property type="term" value="P:amino acid activation for nonribosomal peptide biosynthetic process"/>
    <property type="evidence" value="ECO:0007669"/>
    <property type="project" value="TreeGrafter"/>
</dbReference>
<dbReference type="EMBL" id="MVGC01000095">
    <property type="protein sequence ID" value="RJE24066.1"/>
    <property type="molecule type" value="Genomic_DNA"/>
</dbReference>
<comment type="caution">
    <text evidence="5">The sequence shown here is derived from an EMBL/GenBank/DDBJ whole genome shotgun (WGS) entry which is preliminary data.</text>
</comment>
<dbReference type="Gene3D" id="3.30.559.30">
    <property type="entry name" value="Nonribosomal peptide synthetase, condensation domain"/>
    <property type="match status" value="1"/>
</dbReference>
<keyword evidence="3" id="KW-0436">Ligase</keyword>
<gene>
    <name evidence="5" type="ORF">PHISCL_03602</name>
</gene>
<accession>A0A3A2ZLZ8</accession>
<protein>
    <submittedName>
        <fullName evidence="5">AMP-binding enzyme</fullName>
    </submittedName>
</protein>
<evidence type="ECO:0000256" key="3">
    <source>
        <dbReference type="ARBA" id="ARBA00022598"/>
    </source>
</evidence>
<dbReference type="GO" id="GO:0016874">
    <property type="term" value="F:ligase activity"/>
    <property type="evidence" value="ECO:0007669"/>
    <property type="project" value="UniProtKB-KW"/>
</dbReference>
<dbReference type="CDD" id="cd05918">
    <property type="entry name" value="A_NRPS_SidN3_like"/>
    <property type="match status" value="1"/>
</dbReference>
<feature type="domain" description="AMP-dependent synthetase/ligase" evidence="4">
    <location>
        <begin position="265"/>
        <end position="602"/>
    </location>
</feature>
<dbReference type="GO" id="GO:0031177">
    <property type="term" value="F:phosphopantetheine binding"/>
    <property type="evidence" value="ECO:0007669"/>
    <property type="project" value="TreeGrafter"/>
</dbReference>
<reference evidence="6" key="1">
    <citation type="submission" date="2017-02" db="EMBL/GenBank/DDBJ databases">
        <authorList>
            <person name="Tafer H."/>
            <person name="Lopandic K."/>
        </authorList>
    </citation>
    <scope>NUCLEOTIDE SEQUENCE [LARGE SCALE GENOMIC DNA]</scope>
    <source>
        <strain evidence="6">CBS 366.77</strain>
    </source>
</reference>
<dbReference type="Gene3D" id="3.40.50.12780">
    <property type="entry name" value="N-terminal domain of ligase-like"/>
    <property type="match status" value="1"/>
</dbReference>
<dbReference type="Gene3D" id="3.30.300.30">
    <property type="match status" value="1"/>
</dbReference>
<organism evidence="5 6">
    <name type="scientific">Aspergillus sclerotialis</name>
    <dbReference type="NCBI Taxonomy" id="2070753"/>
    <lineage>
        <taxon>Eukaryota</taxon>
        <taxon>Fungi</taxon>
        <taxon>Dikarya</taxon>
        <taxon>Ascomycota</taxon>
        <taxon>Pezizomycotina</taxon>
        <taxon>Eurotiomycetes</taxon>
        <taxon>Eurotiomycetidae</taxon>
        <taxon>Eurotiales</taxon>
        <taxon>Aspergillaceae</taxon>
        <taxon>Aspergillus</taxon>
        <taxon>Aspergillus subgen. Polypaecilum</taxon>
    </lineage>
</organism>
<dbReference type="Pfam" id="PF00501">
    <property type="entry name" value="AMP-binding"/>
    <property type="match status" value="1"/>
</dbReference>
<dbReference type="STRING" id="2070753.A0A3A2ZLZ8"/>
<dbReference type="InterPro" id="IPR045851">
    <property type="entry name" value="AMP-bd_C_sf"/>
</dbReference>
<dbReference type="PANTHER" id="PTHR45527:SF3">
    <property type="entry name" value="SIDEROPHORE SYNTHETASE (EUROFUNG)"/>
    <property type="match status" value="1"/>
</dbReference>
<dbReference type="AlphaFoldDB" id="A0A3A2ZLZ8"/>
<keyword evidence="6" id="KW-1185">Reference proteome</keyword>
<dbReference type="PANTHER" id="PTHR45527">
    <property type="entry name" value="NONRIBOSOMAL PEPTIDE SYNTHETASE"/>
    <property type="match status" value="1"/>
</dbReference>
<dbReference type="GO" id="GO:0005737">
    <property type="term" value="C:cytoplasm"/>
    <property type="evidence" value="ECO:0007669"/>
    <property type="project" value="TreeGrafter"/>
</dbReference>
<name>A0A3A2ZLZ8_9EURO</name>
<proteinExistence type="predicted"/>
<evidence type="ECO:0000259" key="4">
    <source>
        <dbReference type="Pfam" id="PF00501"/>
    </source>
</evidence>
<keyword evidence="2" id="KW-0597">Phosphoprotein</keyword>